<dbReference type="PROSITE" id="PS00018">
    <property type="entry name" value="EF_HAND_1"/>
    <property type="match status" value="1"/>
</dbReference>
<evidence type="ECO:0000313" key="5">
    <source>
        <dbReference type="Proteomes" id="UP000077013"/>
    </source>
</evidence>
<dbReference type="SUPFAM" id="SSF49464">
    <property type="entry name" value="Carboxypeptidase regulatory domain-like"/>
    <property type="match status" value="1"/>
</dbReference>
<dbReference type="InterPro" id="IPR023997">
    <property type="entry name" value="TonB-dep_OMP_SusC/RagA_CS"/>
</dbReference>
<comment type="similarity">
    <text evidence="1">Belongs to the TonB-dependent receptor family.</text>
</comment>
<reference evidence="4 5" key="1">
    <citation type="submission" date="2016-02" db="EMBL/GenBank/DDBJ databases">
        <title>Ulvibacter sp. LPB0005, isolated from Thais luteostoma.</title>
        <authorList>
            <person name="Shin S.-K."/>
            <person name="Yi H."/>
        </authorList>
    </citation>
    <scope>NUCLEOTIDE SEQUENCE [LARGE SCALE GENOMIC DNA]</scope>
    <source>
        <strain evidence="4 5">LPB0005</strain>
    </source>
</reference>
<evidence type="ECO:0000256" key="1">
    <source>
        <dbReference type="PROSITE-ProRule" id="PRU01360"/>
    </source>
</evidence>
<feature type="signal peptide" evidence="2">
    <location>
        <begin position="1"/>
        <end position="22"/>
    </location>
</feature>
<dbReference type="Gene3D" id="2.170.130.10">
    <property type="entry name" value="TonB-dependent receptor, plug domain"/>
    <property type="match status" value="1"/>
</dbReference>
<organism evidence="4 5">
    <name type="scientific">Cochleicola gelatinilyticus</name>
    <dbReference type="NCBI Taxonomy" id="1763537"/>
    <lineage>
        <taxon>Bacteria</taxon>
        <taxon>Pseudomonadati</taxon>
        <taxon>Bacteroidota</taxon>
        <taxon>Flavobacteriia</taxon>
        <taxon>Flavobacteriales</taxon>
        <taxon>Flavobacteriaceae</taxon>
        <taxon>Cochleicola</taxon>
    </lineage>
</organism>
<feature type="chain" id="PRO_5007888137" description="TonB-dependent receptor plug domain-containing protein" evidence="2">
    <location>
        <begin position="23"/>
        <end position="1025"/>
    </location>
</feature>
<comment type="caution">
    <text evidence="4">The sequence shown here is derived from an EMBL/GenBank/DDBJ whole genome shotgun (WGS) entry which is preliminary data.</text>
</comment>
<dbReference type="RefSeq" id="WP_068589292.1">
    <property type="nucleotide sequence ID" value="NZ_LRXL01000026.1"/>
</dbReference>
<dbReference type="Pfam" id="PF07715">
    <property type="entry name" value="Plug"/>
    <property type="match status" value="1"/>
</dbReference>
<keyword evidence="5" id="KW-1185">Reference proteome</keyword>
<dbReference type="Gene3D" id="2.60.40.1120">
    <property type="entry name" value="Carboxypeptidase-like, regulatory domain"/>
    <property type="match status" value="1"/>
</dbReference>
<keyword evidence="1" id="KW-0813">Transport</keyword>
<dbReference type="STRING" id="1763537.ULVI_02335"/>
<dbReference type="InterPro" id="IPR012910">
    <property type="entry name" value="Plug_dom"/>
</dbReference>
<dbReference type="InterPro" id="IPR023996">
    <property type="entry name" value="TonB-dep_OMP_SusC/RagA"/>
</dbReference>
<protein>
    <recommendedName>
        <fullName evidence="3">TonB-dependent receptor plug domain-containing protein</fullName>
    </recommendedName>
</protein>
<sequence>MKTKFSGILTLLLALVVQVSFAQQKTVTGTVSDDSGLPLPGANVIIKGSSSGTQTDFDGKYAISVEPGKTLTFSYVGFETQEIVVEASNTISVQMAPGNALDEVVITTYGRTTARDLTTNVSKPDMETVQSITTSNVAGALQGTVAGAQINSVSGAPGGEVSIRIRGASTINGNSNPLFVIDGIPMITEATISDNFGNQQNSALSNLNIDDIESVEVLKDAASTAVYGQRGSNGVVLITTKQGKRGGFRININSTVGFQNAIEKYDTMNYGQWLKFRDTASQNGGADSGSFSANDADMPQLLGASQETLQAFYDSVADVGDSYIDEVYVDNAVTRNNNFNLSGGNDKTKMYFGASHFFQEGTVLTQDFDRKSARLNITQQISNSIDFVGGVSITDEFVNQIVNDNNIFGVLSTGILERPGLDLRDENGDFTPYQQFTFSNPLQNALEDLGKLRTFRVIGNAALNFQITDEFSAETKVGLDQSEVIERIYNPSTTAQGNFGVNNGFGQETQATRRIYQVRQSFSYNKSWENIRMRAYLGGEYETNSTRFVIAAAEDFPSPLLQYVGQGITPLTSSSEFGENKRASLISRLGFTFWNKLILEGSIRADASSRFSEDDRTGYFPGLSAAYIVSEHDWFENNFVDYLKIRGSYGITGNESPFDRYFAPAVATSQYADQAALFLTIGEATARWEETEQIDVGFNVKFWDSRVDLNYAYFLKQTHDNSLVLPVALPTNQGSVITPQNVAAMENKGHEIDLNIGVVRNDNFSWNTSFIFGTLDNEVTFLPKNEFGETEPINAGFVSRVDEGEPLGFFYVLESDGLYQDISEIPQELQDQGVAPGDVKYIDQNGDGIINDDDFINGGDPWADFTLSWKNDIRFKKFDLSFLWAMSEGGEIYNNNIQFAGASSSGTFGKFTSQLDWWTPENRDTEIPRPNTVTAGYNNQDATRFIEDGSYIKLRNVTLGYTLPEIKWLASARVFVSGDNLVLITDYSGVDPEINTFGNSNIARGTDFLTQGNSRVWKFGVNLSF</sequence>
<dbReference type="AlphaFoldDB" id="A0A167IFX0"/>
<gene>
    <name evidence="4" type="ORF">ULVI_02335</name>
</gene>
<dbReference type="NCBIfam" id="TIGR04056">
    <property type="entry name" value="OMP_RagA_SusC"/>
    <property type="match status" value="1"/>
</dbReference>
<evidence type="ECO:0000313" key="4">
    <source>
        <dbReference type="EMBL" id="OAB79613.1"/>
    </source>
</evidence>
<dbReference type="SUPFAM" id="SSF56935">
    <property type="entry name" value="Porins"/>
    <property type="match status" value="1"/>
</dbReference>
<dbReference type="Pfam" id="PF13715">
    <property type="entry name" value="CarbopepD_reg_2"/>
    <property type="match status" value="1"/>
</dbReference>
<evidence type="ECO:0000259" key="3">
    <source>
        <dbReference type="Pfam" id="PF07715"/>
    </source>
</evidence>
<accession>A0A167IFX0</accession>
<feature type="domain" description="TonB-dependent receptor plug" evidence="3">
    <location>
        <begin position="114"/>
        <end position="235"/>
    </location>
</feature>
<dbReference type="NCBIfam" id="TIGR04057">
    <property type="entry name" value="SusC_RagA_signa"/>
    <property type="match status" value="1"/>
</dbReference>
<dbReference type="InterPro" id="IPR018247">
    <property type="entry name" value="EF_Hand_1_Ca_BS"/>
</dbReference>
<dbReference type="PROSITE" id="PS52016">
    <property type="entry name" value="TONB_DEPENDENT_REC_3"/>
    <property type="match status" value="1"/>
</dbReference>
<dbReference type="GO" id="GO:0009279">
    <property type="term" value="C:cell outer membrane"/>
    <property type="evidence" value="ECO:0007669"/>
    <property type="project" value="UniProtKB-SubCell"/>
</dbReference>
<evidence type="ECO:0000256" key="2">
    <source>
        <dbReference type="SAM" id="SignalP"/>
    </source>
</evidence>
<dbReference type="FunFam" id="2.60.40.1120:FF:000003">
    <property type="entry name" value="Outer membrane protein Omp121"/>
    <property type="match status" value="1"/>
</dbReference>
<dbReference type="InterPro" id="IPR039426">
    <property type="entry name" value="TonB-dep_rcpt-like"/>
</dbReference>
<name>A0A167IFX0_9FLAO</name>
<dbReference type="Proteomes" id="UP000077013">
    <property type="component" value="Unassembled WGS sequence"/>
</dbReference>
<keyword evidence="1" id="KW-1134">Transmembrane beta strand</keyword>
<keyword evidence="1" id="KW-0472">Membrane</keyword>
<keyword evidence="2" id="KW-0732">Signal</keyword>
<dbReference type="OrthoDB" id="9768177at2"/>
<dbReference type="InterPro" id="IPR037066">
    <property type="entry name" value="Plug_dom_sf"/>
</dbReference>
<keyword evidence="1" id="KW-0812">Transmembrane</keyword>
<proteinExistence type="inferred from homology"/>
<dbReference type="EMBL" id="LRXL01000026">
    <property type="protein sequence ID" value="OAB79613.1"/>
    <property type="molecule type" value="Genomic_DNA"/>
</dbReference>
<dbReference type="InterPro" id="IPR008969">
    <property type="entry name" value="CarboxyPept-like_regulatory"/>
</dbReference>
<comment type="subcellular location">
    <subcellularLocation>
        <location evidence="1">Cell outer membrane</location>
        <topology evidence="1">Multi-pass membrane protein</topology>
    </subcellularLocation>
</comment>
<keyword evidence="1" id="KW-0998">Cell outer membrane</keyword>